<dbReference type="Gene3D" id="2.60.40.230">
    <property type="entry name" value="Neocarzinostatin-like"/>
    <property type="match status" value="1"/>
</dbReference>
<evidence type="ECO:0000256" key="1">
    <source>
        <dbReference type="SAM" id="SignalP"/>
    </source>
</evidence>
<accession>A0ABV0L6W5</accession>
<name>A0ABV0L6W5_9PSEU</name>
<dbReference type="EMBL" id="JBDZYD010000001">
    <property type="protein sequence ID" value="MEQ0558041.1"/>
    <property type="molecule type" value="Genomic_DNA"/>
</dbReference>
<protein>
    <recommendedName>
        <fullName evidence="4">Tat pathway signal sequence domain protein</fullName>
    </recommendedName>
</protein>
<evidence type="ECO:0000313" key="2">
    <source>
        <dbReference type="EMBL" id="MEQ0558041.1"/>
    </source>
</evidence>
<evidence type="ECO:0000313" key="3">
    <source>
        <dbReference type="Proteomes" id="UP001440984"/>
    </source>
</evidence>
<dbReference type="SUPFAM" id="SSF49319">
    <property type="entry name" value="Actinoxanthin-like"/>
    <property type="match status" value="1"/>
</dbReference>
<proteinExistence type="predicted"/>
<organism evidence="2 3">
    <name type="scientific">Amycolatopsis melonis</name>
    <dbReference type="NCBI Taxonomy" id="3156488"/>
    <lineage>
        <taxon>Bacteria</taxon>
        <taxon>Bacillati</taxon>
        <taxon>Actinomycetota</taxon>
        <taxon>Actinomycetes</taxon>
        <taxon>Pseudonocardiales</taxon>
        <taxon>Pseudonocardiaceae</taxon>
        <taxon>Amycolatopsis</taxon>
    </lineage>
</organism>
<feature type="chain" id="PRO_5046277417" description="Tat pathway signal sequence domain protein" evidence="1">
    <location>
        <begin position="29"/>
        <end position="185"/>
    </location>
</feature>
<keyword evidence="3" id="KW-1185">Reference proteome</keyword>
<reference evidence="2 3" key="1">
    <citation type="submission" date="2024-05" db="EMBL/GenBank/DDBJ databases">
        <authorList>
            <person name="Zhao H."/>
            <person name="Xu Y."/>
            <person name="Lin S."/>
            <person name="Spain J.C."/>
            <person name="Zhou N.-Y."/>
        </authorList>
    </citation>
    <scope>NUCLEOTIDE SEQUENCE [LARGE SCALE GENOMIC DNA]</scope>
    <source>
        <strain evidence="2 3">NEAU-NG30</strain>
    </source>
</reference>
<dbReference type="InterPro" id="IPR027273">
    <property type="entry name" value="Neocarzinostatin-like"/>
</dbReference>
<feature type="signal peptide" evidence="1">
    <location>
        <begin position="1"/>
        <end position="28"/>
    </location>
</feature>
<dbReference type="RefSeq" id="WP_348947368.1">
    <property type="nucleotide sequence ID" value="NZ_JBDZYD010000001.1"/>
</dbReference>
<gene>
    <name evidence="2" type="ORF">ABJI51_03075</name>
</gene>
<comment type="caution">
    <text evidence="2">The sequence shown here is derived from an EMBL/GenBank/DDBJ whole genome shotgun (WGS) entry which is preliminary data.</text>
</comment>
<dbReference type="Proteomes" id="UP001440984">
    <property type="component" value="Unassembled WGS sequence"/>
</dbReference>
<keyword evidence="1" id="KW-0732">Signal</keyword>
<evidence type="ECO:0008006" key="4">
    <source>
        <dbReference type="Google" id="ProtNLM"/>
    </source>
</evidence>
<sequence length="185" mass="18886">MRIRVKKSAAVATAALALAVAAPGTADATPLPGYAHRTVTAGGSTFELNLLATPTVLPSSGGTVVVAGAGYNRAQGIFLAFCAIPDAVRPGDPATYTTLPTPCLGGREAKDGSARRITDTATGTPGITLPYGPGGSFVTTLTIRPQLADGVECDAGVRCAIVTRADFTATGDRSYDQYIPVSFRR</sequence>